<evidence type="ECO:0000256" key="1">
    <source>
        <dbReference type="ARBA" id="ARBA00001946"/>
    </source>
</evidence>
<evidence type="ECO:0000313" key="5">
    <source>
        <dbReference type="EMBL" id="RPE71217.1"/>
    </source>
</evidence>
<evidence type="ECO:0000256" key="2">
    <source>
        <dbReference type="ARBA" id="ARBA00022801"/>
    </source>
</evidence>
<dbReference type="AlphaFoldDB" id="A0A3N4V2A5"/>
<dbReference type="PROSITE" id="PS51462">
    <property type="entry name" value="NUDIX"/>
    <property type="match status" value="1"/>
</dbReference>
<dbReference type="EMBL" id="RKQK01000001">
    <property type="protein sequence ID" value="RPE71217.1"/>
    <property type="molecule type" value="Genomic_DNA"/>
</dbReference>
<proteinExistence type="inferred from homology"/>
<dbReference type="OrthoDB" id="9761969at2"/>
<evidence type="ECO:0000313" key="6">
    <source>
        <dbReference type="Proteomes" id="UP000269689"/>
    </source>
</evidence>
<reference evidence="5 6" key="1">
    <citation type="submission" date="2018-11" db="EMBL/GenBank/DDBJ databases">
        <title>Genomic Encyclopedia of Type Strains, Phase IV (KMG-IV): sequencing the most valuable type-strain genomes for metagenomic binning, comparative biology and taxonomic classification.</title>
        <authorList>
            <person name="Goeker M."/>
        </authorList>
    </citation>
    <scope>NUCLEOTIDE SEQUENCE [LARGE SCALE GENOMIC DNA]</scope>
    <source>
        <strain evidence="5 6">DSM 104731</strain>
    </source>
</reference>
<dbReference type="InterPro" id="IPR020476">
    <property type="entry name" value="Nudix_hydrolase"/>
</dbReference>
<dbReference type="InterPro" id="IPR020084">
    <property type="entry name" value="NUDIX_hydrolase_CS"/>
</dbReference>
<accession>A0A3N4V2A5</accession>
<dbReference type="RefSeq" id="WP_123791452.1">
    <property type="nucleotide sequence ID" value="NZ_RKQK01000001.1"/>
</dbReference>
<dbReference type="SUPFAM" id="SSF55811">
    <property type="entry name" value="Nudix"/>
    <property type="match status" value="1"/>
</dbReference>
<keyword evidence="2 3" id="KW-0378">Hydrolase</keyword>
<dbReference type="PRINTS" id="PR00502">
    <property type="entry name" value="NUDIXFAMILY"/>
</dbReference>
<dbReference type="InterPro" id="IPR015797">
    <property type="entry name" value="NUDIX_hydrolase-like_dom_sf"/>
</dbReference>
<dbReference type="InterPro" id="IPR000086">
    <property type="entry name" value="NUDIX_hydrolase_dom"/>
</dbReference>
<feature type="domain" description="Nudix hydrolase" evidence="4">
    <location>
        <begin position="5"/>
        <end position="141"/>
    </location>
</feature>
<keyword evidence="6" id="KW-1185">Reference proteome</keyword>
<dbReference type="Pfam" id="PF00293">
    <property type="entry name" value="NUDIX"/>
    <property type="match status" value="1"/>
</dbReference>
<comment type="caution">
    <text evidence="5">The sequence shown here is derived from an EMBL/GenBank/DDBJ whole genome shotgun (WGS) entry which is preliminary data.</text>
</comment>
<comment type="cofactor">
    <cofactor evidence="1">
        <name>Mg(2+)</name>
        <dbReference type="ChEBI" id="CHEBI:18420"/>
    </cofactor>
</comment>
<name>A0A3N4V2A5_9RHOB</name>
<dbReference type="PROSITE" id="PS00893">
    <property type="entry name" value="NUDIX_BOX"/>
    <property type="match status" value="1"/>
</dbReference>
<evidence type="ECO:0000259" key="4">
    <source>
        <dbReference type="PROSITE" id="PS51462"/>
    </source>
</evidence>
<dbReference type="Proteomes" id="UP000269689">
    <property type="component" value="Unassembled WGS sequence"/>
</dbReference>
<organism evidence="5 6">
    <name type="scientific">Pacificibacter maritimus</name>
    <dbReference type="NCBI Taxonomy" id="762213"/>
    <lineage>
        <taxon>Bacteria</taxon>
        <taxon>Pseudomonadati</taxon>
        <taxon>Pseudomonadota</taxon>
        <taxon>Alphaproteobacteria</taxon>
        <taxon>Rhodobacterales</taxon>
        <taxon>Roseobacteraceae</taxon>
        <taxon>Pacificibacter</taxon>
    </lineage>
</organism>
<dbReference type="Gene3D" id="3.90.79.10">
    <property type="entry name" value="Nucleoside Triphosphate Pyrophosphohydrolase"/>
    <property type="match status" value="1"/>
</dbReference>
<dbReference type="PANTHER" id="PTHR43736">
    <property type="entry name" value="ADP-RIBOSE PYROPHOSPHATASE"/>
    <property type="match status" value="1"/>
</dbReference>
<gene>
    <name evidence="5" type="ORF">EDD53_0331</name>
</gene>
<dbReference type="GO" id="GO:0016787">
    <property type="term" value="F:hydrolase activity"/>
    <property type="evidence" value="ECO:0007669"/>
    <property type="project" value="UniProtKB-KW"/>
</dbReference>
<sequence>MTHRSPKLGALAVVIRDDHALLVQRKNPPDAGTWGYAGGHVEFGESFAEAAVRELHEETGVIAKPVQLIDTAEFIHRDDHGDGQGNVTHHFVLGAVLCEYVSGEPVADDDALDAAWVPLKDIYAKRLPMSDKVDDVARAALHLLRDKSGRRG</sequence>
<dbReference type="CDD" id="cd04673">
    <property type="entry name" value="NUDIX_ADPRase"/>
    <property type="match status" value="1"/>
</dbReference>
<protein>
    <submittedName>
        <fullName evidence="5">ADP-ribose pyrophosphatase YjhB (NUDIX family)</fullName>
    </submittedName>
</protein>
<comment type="similarity">
    <text evidence="3">Belongs to the Nudix hydrolase family.</text>
</comment>
<dbReference type="PANTHER" id="PTHR43736:SF1">
    <property type="entry name" value="DIHYDRONEOPTERIN TRIPHOSPHATE DIPHOSPHATASE"/>
    <property type="match status" value="1"/>
</dbReference>
<evidence type="ECO:0000256" key="3">
    <source>
        <dbReference type="RuleBase" id="RU003476"/>
    </source>
</evidence>